<reference evidence="2" key="1">
    <citation type="submission" date="2020-01" db="EMBL/GenBank/DDBJ databases">
        <title>Draft genome sequence of the Termite Coptotermes fromosanus.</title>
        <authorList>
            <person name="Itakura S."/>
            <person name="Yosikawa Y."/>
            <person name="Umezawa K."/>
        </authorList>
    </citation>
    <scope>NUCLEOTIDE SEQUENCE [LARGE SCALE GENOMIC DNA]</scope>
</reference>
<evidence type="ECO:0008006" key="3">
    <source>
        <dbReference type="Google" id="ProtNLM"/>
    </source>
</evidence>
<accession>A0A6L2PNJ4</accession>
<organism evidence="1 2">
    <name type="scientific">Coptotermes formosanus</name>
    <name type="common">Formosan subterranean termite</name>
    <dbReference type="NCBI Taxonomy" id="36987"/>
    <lineage>
        <taxon>Eukaryota</taxon>
        <taxon>Metazoa</taxon>
        <taxon>Ecdysozoa</taxon>
        <taxon>Arthropoda</taxon>
        <taxon>Hexapoda</taxon>
        <taxon>Insecta</taxon>
        <taxon>Pterygota</taxon>
        <taxon>Neoptera</taxon>
        <taxon>Polyneoptera</taxon>
        <taxon>Dictyoptera</taxon>
        <taxon>Blattodea</taxon>
        <taxon>Blattoidea</taxon>
        <taxon>Termitoidae</taxon>
        <taxon>Rhinotermitidae</taxon>
        <taxon>Coptotermes</taxon>
    </lineage>
</organism>
<dbReference type="AlphaFoldDB" id="A0A6L2PNJ4"/>
<protein>
    <recommendedName>
        <fullName evidence="3">Mos1 transposase HTH domain-containing protein</fullName>
    </recommendedName>
</protein>
<dbReference type="OrthoDB" id="616263at2759"/>
<dbReference type="InterPro" id="IPR052709">
    <property type="entry name" value="Transposase-MT_Hybrid"/>
</dbReference>
<sequence length="127" mass="14842">MSAMYGPNFMSDICVTEWCRKFRDGRRDVHNEGGEGRPPLVTDDLVERCYKLVRERRRFTTSELSLEFPQVSRTVLYEIVTKKPGYHKFCARWVLSFQAATFFDVGIQKLVSRCDKCLNSEGNYVEK</sequence>
<dbReference type="PANTHER" id="PTHR46060">
    <property type="entry name" value="MARINER MOS1 TRANSPOSASE-LIKE PROTEIN"/>
    <property type="match status" value="1"/>
</dbReference>
<evidence type="ECO:0000313" key="1">
    <source>
        <dbReference type="EMBL" id="GFG34171.1"/>
    </source>
</evidence>
<gene>
    <name evidence="1" type="ORF">Cfor_08156</name>
</gene>
<name>A0A6L2PNJ4_COPFO</name>
<dbReference type="PANTHER" id="PTHR46060:SF1">
    <property type="entry name" value="MARINER MOS1 TRANSPOSASE-LIKE PROTEIN"/>
    <property type="match status" value="1"/>
</dbReference>
<keyword evidence="2" id="KW-1185">Reference proteome</keyword>
<comment type="caution">
    <text evidence="1">The sequence shown here is derived from an EMBL/GenBank/DDBJ whole genome shotgun (WGS) entry which is preliminary data.</text>
</comment>
<dbReference type="EMBL" id="BLKM01011744">
    <property type="protein sequence ID" value="GFG34171.1"/>
    <property type="molecule type" value="Genomic_DNA"/>
</dbReference>
<dbReference type="InParanoid" id="A0A6L2PNJ4"/>
<dbReference type="Proteomes" id="UP000502823">
    <property type="component" value="Unassembled WGS sequence"/>
</dbReference>
<proteinExistence type="predicted"/>
<evidence type="ECO:0000313" key="2">
    <source>
        <dbReference type="Proteomes" id="UP000502823"/>
    </source>
</evidence>